<dbReference type="OrthoDB" id="85900at2759"/>
<evidence type="ECO:0000313" key="1">
    <source>
        <dbReference type="EMBL" id="ETV64114.1"/>
    </source>
</evidence>
<proteinExistence type="predicted"/>
<reference evidence="1" key="1">
    <citation type="submission" date="2013-12" db="EMBL/GenBank/DDBJ databases">
        <title>The Genome Sequence of Aphanomyces astaci APO3.</title>
        <authorList>
            <consortium name="The Broad Institute Genomics Platform"/>
            <person name="Russ C."/>
            <person name="Tyler B."/>
            <person name="van West P."/>
            <person name="Dieguez-Uribeondo J."/>
            <person name="Young S.K."/>
            <person name="Zeng Q."/>
            <person name="Gargeya S."/>
            <person name="Fitzgerald M."/>
            <person name="Abouelleil A."/>
            <person name="Alvarado L."/>
            <person name="Chapman S.B."/>
            <person name="Gainer-Dewar J."/>
            <person name="Goldberg J."/>
            <person name="Griggs A."/>
            <person name="Gujja S."/>
            <person name="Hansen M."/>
            <person name="Howarth C."/>
            <person name="Imamovic A."/>
            <person name="Ireland A."/>
            <person name="Larimer J."/>
            <person name="McCowan C."/>
            <person name="Murphy C."/>
            <person name="Pearson M."/>
            <person name="Poon T.W."/>
            <person name="Priest M."/>
            <person name="Roberts A."/>
            <person name="Saif S."/>
            <person name="Shea T."/>
            <person name="Sykes S."/>
            <person name="Wortman J."/>
            <person name="Nusbaum C."/>
            <person name="Birren B."/>
        </authorList>
    </citation>
    <scope>NUCLEOTIDE SEQUENCE [LARGE SCALE GENOMIC DNA]</scope>
    <source>
        <strain evidence="1">APO3</strain>
    </source>
</reference>
<sequence>MKASIYYLPCAAMFARPNTSYANLNLTVGDIVAILRWANVSANRGIAKASLELRMVEQLLHGGPPELQSRFELASFPAVVPTSWESWLHDHLAWQRFRSPELPTQDEHTTESNAPDASPTLLEATPSFWAFDHRAIRLRPHAAIGKIKKICAASRMQGTFLDRLPLVKAAAQAFAIESCAKAIFWVVWESIKSSVPDTQMLLDWYRPGDKAYELARCVESDCQTLGFTASMSNLLAHNVPFPITMNRILRCVDHTEFLVKKRTSHARTTARKKAKLFKVMQEFVNAAQGTLAVVHVNGHKPEMSFVRIQRPNEQYFVSGDLFDITAYLIKDNFDRPRDGKKLLQSLASLSFKELKQQTRLLVAEVQVGRPDWINPPSWKPEALLWRDPSLMTTTEMLIVCHAALEQIFCPRFCGEVRIENGQVSFVE</sequence>
<name>W4FB32_APHAT</name>
<organism evidence="1">
    <name type="scientific">Aphanomyces astaci</name>
    <name type="common">Crayfish plague agent</name>
    <dbReference type="NCBI Taxonomy" id="112090"/>
    <lineage>
        <taxon>Eukaryota</taxon>
        <taxon>Sar</taxon>
        <taxon>Stramenopiles</taxon>
        <taxon>Oomycota</taxon>
        <taxon>Saprolegniomycetes</taxon>
        <taxon>Saprolegniales</taxon>
        <taxon>Verrucalvaceae</taxon>
        <taxon>Aphanomyces</taxon>
    </lineage>
</organism>
<dbReference type="AlphaFoldDB" id="W4FB32"/>
<accession>W4FB32</accession>
<protein>
    <submittedName>
        <fullName evidence="1">Uncharacterized protein</fullName>
    </submittedName>
</protein>
<dbReference type="EMBL" id="KI913392">
    <property type="protein sequence ID" value="ETV64114.1"/>
    <property type="molecule type" value="Genomic_DNA"/>
</dbReference>
<dbReference type="RefSeq" id="XP_009846399.1">
    <property type="nucleotide sequence ID" value="XM_009848097.1"/>
</dbReference>
<dbReference type="VEuPathDB" id="FungiDB:H257_18950"/>
<dbReference type="GeneID" id="20820946"/>
<gene>
    <name evidence="1" type="ORF">H257_18950</name>
</gene>